<evidence type="ECO:0000313" key="4">
    <source>
        <dbReference type="EMBL" id="GKV45805.1"/>
    </source>
</evidence>
<keyword evidence="5" id="KW-1185">Reference proteome</keyword>
<dbReference type="Proteomes" id="UP001054252">
    <property type="component" value="Unassembled WGS sequence"/>
</dbReference>
<keyword evidence="3" id="KW-1133">Transmembrane helix</keyword>
<dbReference type="GO" id="GO:0009506">
    <property type="term" value="C:plasmodesma"/>
    <property type="evidence" value="ECO:0007669"/>
    <property type="project" value="TreeGrafter"/>
</dbReference>
<feature type="transmembrane region" description="Helical" evidence="3">
    <location>
        <begin position="51"/>
        <end position="70"/>
    </location>
</feature>
<accession>A0AAV5M7J3</accession>
<keyword evidence="3" id="KW-0812">Transmembrane</keyword>
<evidence type="ECO:0000256" key="1">
    <source>
        <dbReference type="ARBA" id="ARBA00004370"/>
    </source>
</evidence>
<dbReference type="EMBL" id="BPVZ01000198">
    <property type="protein sequence ID" value="GKV45805.1"/>
    <property type="molecule type" value="Genomic_DNA"/>
</dbReference>
<keyword evidence="2 3" id="KW-0472">Membrane</keyword>
<dbReference type="PANTHER" id="PTHR31415:SF52">
    <property type="entry name" value="LATE EMBRYOGENESIS ABUNDANT (LEA) HYDROXYPROLINE-RICH GLYCOPROTEIN FAMILY-RELATED"/>
    <property type="match status" value="1"/>
</dbReference>
<evidence type="ECO:0008006" key="6">
    <source>
        <dbReference type="Google" id="ProtNLM"/>
    </source>
</evidence>
<proteinExistence type="predicted"/>
<reference evidence="4 5" key="1">
    <citation type="journal article" date="2021" name="Commun. Biol.">
        <title>The genome of Shorea leprosula (Dipterocarpaceae) highlights the ecological relevance of drought in aseasonal tropical rainforests.</title>
        <authorList>
            <person name="Ng K.K.S."/>
            <person name="Kobayashi M.J."/>
            <person name="Fawcett J.A."/>
            <person name="Hatakeyama M."/>
            <person name="Paape T."/>
            <person name="Ng C.H."/>
            <person name="Ang C.C."/>
            <person name="Tnah L.H."/>
            <person name="Lee C.T."/>
            <person name="Nishiyama T."/>
            <person name="Sese J."/>
            <person name="O'Brien M.J."/>
            <person name="Copetti D."/>
            <person name="Mohd Noor M.I."/>
            <person name="Ong R.C."/>
            <person name="Putra M."/>
            <person name="Sireger I.Z."/>
            <person name="Indrioko S."/>
            <person name="Kosugi Y."/>
            <person name="Izuno A."/>
            <person name="Isagi Y."/>
            <person name="Lee S.L."/>
            <person name="Shimizu K.K."/>
        </authorList>
    </citation>
    <scope>NUCLEOTIDE SEQUENCE [LARGE SCALE GENOMIC DNA]</scope>
    <source>
        <strain evidence="4">214</strain>
    </source>
</reference>
<protein>
    <recommendedName>
        <fullName evidence="6">Late embryogenesis abundant protein LEA-2 subgroup domain-containing protein</fullName>
    </recommendedName>
</protein>
<sequence>MKWSLYFLKKKWSSYSSPLLRTSPENRTQVDMRPFSGRRSRRSRRVSNKECCCYCSCFFFILVGVAIYISQGFRTDNPKCSVDYFYVPALNRTLNSTTNSTLYFNLKLANPNGGIGINYNDVKVNVTVFDAVGNGSQSSHLLGDTTIQRFYQGYAKAAEKPGHVDYNMTVVSQGVFPNATAVFRIDLVTAVRFKNVFLSKRREIRVGARALVDENGSMVLPKKEKDIALVSMAPQQGCCSLVLLILGNFLVLINLVTFL</sequence>
<dbReference type="GO" id="GO:0005886">
    <property type="term" value="C:plasma membrane"/>
    <property type="evidence" value="ECO:0007669"/>
    <property type="project" value="TreeGrafter"/>
</dbReference>
<dbReference type="AlphaFoldDB" id="A0AAV5M7J3"/>
<evidence type="ECO:0000313" key="5">
    <source>
        <dbReference type="Proteomes" id="UP001054252"/>
    </source>
</evidence>
<dbReference type="GO" id="GO:0098542">
    <property type="term" value="P:defense response to other organism"/>
    <property type="evidence" value="ECO:0007669"/>
    <property type="project" value="InterPro"/>
</dbReference>
<evidence type="ECO:0000256" key="2">
    <source>
        <dbReference type="ARBA" id="ARBA00023136"/>
    </source>
</evidence>
<dbReference type="PANTHER" id="PTHR31415">
    <property type="entry name" value="OS05G0367900 PROTEIN"/>
    <property type="match status" value="1"/>
</dbReference>
<evidence type="ECO:0000256" key="3">
    <source>
        <dbReference type="SAM" id="Phobius"/>
    </source>
</evidence>
<gene>
    <name evidence="4" type="ORF">SLEP1_g52850</name>
</gene>
<dbReference type="InterPro" id="IPR044839">
    <property type="entry name" value="NDR1-like"/>
</dbReference>
<comment type="caution">
    <text evidence="4">The sequence shown here is derived from an EMBL/GenBank/DDBJ whole genome shotgun (WGS) entry which is preliminary data.</text>
</comment>
<name>A0AAV5M7J3_9ROSI</name>
<comment type="subcellular location">
    <subcellularLocation>
        <location evidence="1">Membrane</location>
    </subcellularLocation>
</comment>
<organism evidence="4 5">
    <name type="scientific">Rubroshorea leprosula</name>
    <dbReference type="NCBI Taxonomy" id="152421"/>
    <lineage>
        <taxon>Eukaryota</taxon>
        <taxon>Viridiplantae</taxon>
        <taxon>Streptophyta</taxon>
        <taxon>Embryophyta</taxon>
        <taxon>Tracheophyta</taxon>
        <taxon>Spermatophyta</taxon>
        <taxon>Magnoliopsida</taxon>
        <taxon>eudicotyledons</taxon>
        <taxon>Gunneridae</taxon>
        <taxon>Pentapetalae</taxon>
        <taxon>rosids</taxon>
        <taxon>malvids</taxon>
        <taxon>Malvales</taxon>
        <taxon>Dipterocarpaceae</taxon>
        <taxon>Rubroshorea</taxon>
    </lineage>
</organism>